<proteinExistence type="predicted"/>
<reference evidence="3" key="1">
    <citation type="submission" date="2018-05" db="EMBL/GenBank/DDBJ databases">
        <authorList>
            <person name="Lanie J.A."/>
            <person name="Ng W.-L."/>
            <person name="Kazmierczak K.M."/>
            <person name="Andrzejewski T.M."/>
            <person name="Davidsen T.M."/>
            <person name="Wayne K.J."/>
            <person name="Tettelin H."/>
            <person name="Glass J.I."/>
            <person name="Rusch D."/>
            <person name="Podicherti R."/>
            <person name="Tsui H.-C.T."/>
            <person name="Winkler M.E."/>
        </authorList>
    </citation>
    <scope>NUCLEOTIDE SEQUENCE</scope>
</reference>
<dbReference type="InterPro" id="IPR050300">
    <property type="entry name" value="GDXG_lipolytic_enzyme"/>
</dbReference>
<dbReference type="Pfam" id="PF20434">
    <property type="entry name" value="BD-FAE"/>
    <property type="match status" value="1"/>
</dbReference>
<accession>A0A381QDU5</accession>
<dbReference type="InterPro" id="IPR015919">
    <property type="entry name" value="Cadherin-like_sf"/>
</dbReference>
<dbReference type="Pfam" id="PF05345">
    <property type="entry name" value="He_PIG"/>
    <property type="match status" value="1"/>
</dbReference>
<dbReference type="InterPro" id="IPR049492">
    <property type="entry name" value="BD-FAE-like_dom"/>
</dbReference>
<dbReference type="InterPro" id="IPR029058">
    <property type="entry name" value="AB_hydrolase_fold"/>
</dbReference>
<dbReference type="PANTHER" id="PTHR48081">
    <property type="entry name" value="AB HYDROLASE SUPERFAMILY PROTEIN C4A8.06C"/>
    <property type="match status" value="1"/>
</dbReference>
<dbReference type="InterPro" id="IPR013783">
    <property type="entry name" value="Ig-like_fold"/>
</dbReference>
<keyword evidence="1" id="KW-0378">Hydrolase</keyword>
<feature type="domain" description="BD-FAE-like" evidence="2">
    <location>
        <begin position="153"/>
        <end position="271"/>
    </location>
</feature>
<dbReference type="PANTHER" id="PTHR48081:SF33">
    <property type="entry name" value="KYNURENINE FORMAMIDASE"/>
    <property type="match status" value="1"/>
</dbReference>
<dbReference type="Gene3D" id="3.40.50.1820">
    <property type="entry name" value="alpha/beta hydrolase"/>
    <property type="match status" value="1"/>
</dbReference>
<protein>
    <recommendedName>
        <fullName evidence="2">BD-FAE-like domain-containing protein</fullName>
    </recommendedName>
</protein>
<dbReference type="SUPFAM" id="SSF53474">
    <property type="entry name" value="alpha/beta-Hydrolases"/>
    <property type="match status" value="1"/>
</dbReference>
<evidence type="ECO:0000256" key="1">
    <source>
        <dbReference type="ARBA" id="ARBA00022801"/>
    </source>
</evidence>
<sequence>MREDSRISRRLLPIVGSLLLLLSCGDDPIGPFGELEVATTSLPNAGRTLSYSATLEATGGDDDYTWALAVGSLPTNLSLAATGQISGTPTVAGTSDFTVEVASGDGQTSQQMFSIAVSGAFLDSEFAVVVESDIVYATGAVRSPTVGEIDLHLDVYRPADANLPALRPGFILIHGGGFTGGSKTNATMVAFGNAYAARGYVATSISYRLVGDDPPTEALAHDPSSAQSVAAAAARVDAARAVEWMRDNAASYGIDPDRIAMGGYSAGAITSMGTAYRDPGVDGADVQAVLSLSGGLYGLESIIEADEAPLIMIHGTADPTVSFSLAEAIEARALSVGLTHEFYPLEGVGHGTPSVLVSTVVDGITLADRIRNFLYVHLGLEAL</sequence>
<evidence type="ECO:0000313" key="3">
    <source>
        <dbReference type="EMBL" id="SUZ75843.1"/>
    </source>
</evidence>
<evidence type="ECO:0000259" key="2">
    <source>
        <dbReference type="Pfam" id="PF20434"/>
    </source>
</evidence>
<dbReference type="PROSITE" id="PS51257">
    <property type="entry name" value="PROKAR_LIPOPROTEIN"/>
    <property type="match status" value="1"/>
</dbReference>
<dbReference type="Gene3D" id="2.60.40.10">
    <property type="entry name" value="Immunoglobulins"/>
    <property type="match status" value="1"/>
</dbReference>
<organism evidence="3">
    <name type="scientific">marine metagenome</name>
    <dbReference type="NCBI Taxonomy" id="408172"/>
    <lineage>
        <taxon>unclassified sequences</taxon>
        <taxon>metagenomes</taxon>
        <taxon>ecological metagenomes</taxon>
    </lineage>
</organism>
<gene>
    <name evidence="3" type="ORF">METZ01_LOCUS28697</name>
</gene>
<dbReference type="SUPFAM" id="SSF49313">
    <property type="entry name" value="Cadherin-like"/>
    <property type="match status" value="1"/>
</dbReference>
<dbReference type="GO" id="GO:0016787">
    <property type="term" value="F:hydrolase activity"/>
    <property type="evidence" value="ECO:0007669"/>
    <property type="project" value="UniProtKB-KW"/>
</dbReference>
<name>A0A381QDU5_9ZZZZ</name>
<dbReference type="GO" id="GO:0016020">
    <property type="term" value="C:membrane"/>
    <property type="evidence" value="ECO:0007669"/>
    <property type="project" value="InterPro"/>
</dbReference>
<dbReference type="EMBL" id="UINC01001260">
    <property type="protein sequence ID" value="SUZ75843.1"/>
    <property type="molecule type" value="Genomic_DNA"/>
</dbReference>
<dbReference type="GO" id="GO:0005509">
    <property type="term" value="F:calcium ion binding"/>
    <property type="evidence" value="ECO:0007669"/>
    <property type="project" value="InterPro"/>
</dbReference>
<dbReference type="AlphaFoldDB" id="A0A381QDU5"/>